<dbReference type="SMART" id="SM01018">
    <property type="entry name" value="B12-binding_2"/>
    <property type="match status" value="1"/>
</dbReference>
<dbReference type="InterPro" id="IPR003759">
    <property type="entry name" value="Cbl-bd_cap"/>
</dbReference>
<dbReference type="Pfam" id="PF00809">
    <property type="entry name" value="Pterin_bind"/>
    <property type="match status" value="1"/>
</dbReference>
<dbReference type="PROSITE" id="PS51332">
    <property type="entry name" value="B12_BINDING"/>
    <property type="match status" value="1"/>
</dbReference>
<dbReference type="GO" id="GO:0031419">
    <property type="term" value="F:cobalamin binding"/>
    <property type="evidence" value="ECO:0007669"/>
    <property type="project" value="UniProtKB-UniRule"/>
</dbReference>
<dbReference type="PROSITE" id="PS50974">
    <property type="entry name" value="ADOMET_ACTIVATION"/>
    <property type="match status" value="1"/>
</dbReference>
<accession>H1DHD7</accession>
<dbReference type="GO" id="GO:0046653">
    <property type="term" value="P:tetrahydrofolate metabolic process"/>
    <property type="evidence" value="ECO:0007669"/>
    <property type="project" value="TreeGrafter"/>
</dbReference>
<keyword evidence="31" id="KW-1185">Reference proteome</keyword>
<feature type="binding site" evidence="22 24">
    <location>
        <position position="300"/>
    </location>
    <ligand>
        <name>Zn(2+)</name>
        <dbReference type="ChEBI" id="CHEBI:29105"/>
    </ligand>
</feature>
<feature type="domain" description="Hcy-binding" evidence="25">
    <location>
        <begin position="1"/>
        <end position="314"/>
    </location>
</feature>
<dbReference type="Pfam" id="PF02965">
    <property type="entry name" value="Met_synt_B12"/>
    <property type="match status" value="1"/>
</dbReference>
<evidence type="ECO:0000256" key="4">
    <source>
        <dbReference type="ARBA" id="ARBA00005178"/>
    </source>
</evidence>
<evidence type="ECO:0000256" key="13">
    <source>
        <dbReference type="ARBA" id="ARBA00022723"/>
    </source>
</evidence>
<feature type="domain" description="AdoMet activation" evidence="27">
    <location>
        <begin position="1075"/>
        <end position="1175"/>
    </location>
</feature>
<evidence type="ECO:0000313" key="30">
    <source>
        <dbReference type="EMBL" id="EHP47820.1"/>
    </source>
</evidence>
<evidence type="ECO:0000259" key="29">
    <source>
        <dbReference type="PROSITE" id="PS51337"/>
    </source>
</evidence>
<dbReference type="SUPFAM" id="SSF82282">
    <property type="entry name" value="Homocysteine S-methyltransferase"/>
    <property type="match status" value="1"/>
</dbReference>
<dbReference type="PROSITE" id="PS50972">
    <property type="entry name" value="PTERIN_BINDING"/>
    <property type="match status" value="1"/>
</dbReference>
<keyword evidence="16 21" id="KW-0486">Methionine biosynthesis</keyword>
<keyword evidence="11 21" id="KW-0808">Transferase</keyword>
<dbReference type="InterPro" id="IPR036589">
    <property type="entry name" value="HCY_dom_sf"/>
</dbReference>
<dbReference type="InterPro" id="IPR050554">
    <property type="entry name" value="Met_Synthase/Corrinoid"/>
</dbReference>
<evidence type="ECO:0000256" key="21">
    <source>
        <dbReference type="PIRNR" id="PIRNR000381"/>
    </source>
</evidence>
<dbReference type="Gene3D" id="3.10.196.10">
    <property type="entry name" value="Vitamin B12-dependent methionine synthase, activation domain"/>
    <property type="match status" value="1"/>
</dbReference>
<evidence type="ECO:0000259" key="27">
    <source>
        <dbReference type="PROSITE" id="PS50974"/>
    </source>
</evidence>
<feature type="binding site" evidence="23">
    <location>
        <begin position="748"/>
        <end position="752"/>
    </location>
    <ligand>
        <name>methylcob(III)alamin</name>
        <dbReference type="ChEBI" id="CHEBI:28115"/>
    </ligand>
</feature>
<evidence type="ECO:0000256" key="12">
    <source>
        <dbReference type="ARBA" id="ARBA00022691"/>
    </source>
</evidence>
<dbReference type="STRING" id="742817.HMPREF9449_01673"/>
<evidence type="ECO:0000256" key="8">
    <source>
        <dbReference type="ARBA" id="ARBA00022603"/>
    </source>
</evidence>
<dbReference type="PATRIC" id="fig|742817.3.peg.1788"/>
<dbReference type="GO" id="GO:0032259">
    <property type="term" value="P:methylation"/>
    <property type="evidence" value="ECO:0007669"/>
    <property type="project" value="UniProtKB-KW"/>
</dbReference>
<name>H1DHD7_9BACT</name>
<dbReference type="SUPFAM" id="SSF52242">
    <property type="entry name" value="Cobalamin (vitamin B12)-binding domain"/>
    <property type="match status" value="1"/>
</dbReference>
<evidence type="ECO:0000256" key="2">
    <source>
        <dbReference type="ARBA" id="ARBA00001947"/>
    </source>
</evidence>
<feature type="binding site" evidence="23">
    <location>
        <position position="796"/>
    </location>
    <ligand>
        <name>methylcob(III)alamin</name>
        <dbReference type="ChEBI" id="CHEBI:28115"/>
    </ligand>
</feature>
<evidence type="ECO:0000313" key="31">
    <source>
        <dbReference type="Proteomes" id="UP000004892"/>
    </source>
</evidence>
<evidence type="ECO:0000256" key="17">
    <source>
        <dbReference type="ARBA" id="ARBA00023285"/>
    </source>
</evidence>
<organism evidence="30 31">
    <name type="scientific">Odoribacter laneus YIT 12061</name>
    <dbReference type="NCBI Taxonomy" id="742817"/>
    <lineage>
        <taxon>Bacteria</taxon>
        <taxon>Pseudomonadati</taxon>
        <taxon>Bacteroidota</taxon>
        <taxon>Bacteroidia</taxon>
        <taxon>Bacteroidales</taxon>
        <taxon>Odoribacteraceae</taxon>
        <taxon>Odoribacter</taxon>
    </lineage>
</organism>
<dbReference type="PANTHER" id="PTHR45833:SF1">
    <property type="entry name" value="METHIONINE SYNTHASE"/>
    <property type="match status" value="1"/>
</dbReference>
<feature type="domain" description="Pterin-binding" evidence="26">
    <location>
        <begin position="346"/>
        <end position="607"/>
    </location>
</feature>
<dbReference type="UniPathway" id="UPA00051">
    <property type="reaction ID" value="UER00081"/>
</dbReference>
<dbReference type="GO" id="GO:0005829">
    <property type="term" value="C:cytosol"/>
    <property type="evidence" value="ECO:0007669"/>
    <property type="project" value="TreeGrafter"/>
</dbReference>
<keyword evidence="12 21" id="KW-0949">S-adenosyl-L-methionine</keyword>
<sequence>MLKNLLEERILILDGAMGTAIQQYQLEEKDFRGEEFVNHPVNLKGNNDILSLTRPDIISRIHQSYIDAGADIIETNTFNSNAVSQADYQCSADVYRLNYAGARLAREVADKAGRPVYVAGSIGPTSKTLSLSPDVNQPAFRAIDFDTLAATYAQQISGLIDGGVDILLVETVFDGLNAKAALYAIDKIQTEKATRLPVMISATINDKSGRTLTGQSLEALYTALAHYPLFSFGLNCSFGAKELLPFVEQLHKFLPCNLSLYPNAGLPNEMGEYDESPDYTAAFLKSMAQKGWLNIAGGCCGTTPAHIRAIRKALEGIAPRIPAKPFPSLVVSGLDNIVVDKALSNFVNVGERTNVAGSAKFAKLIHADAYDEASNIARKQIEDGASIIDINMDDAMLDSAKEMATFIRIISNDPDIAKAALMIDSSDWKTLLAGLKNAQGKCIVNSISLKEGEKEFLRKAAEIKRLGAAVVVMAFDEEGQAVSYERKIAICQRAFQLLTEQAGFAPENIIFDVNILAIGTGMEEHNNYAVDFIRAVAWTKKHLPGSSTSGGVSNLSFSFRGNNPVREAMHSVFLYHAIAAGLDMAIVNPSLLQVYDDIDPQLLQAVEAVVLNKNPEATEHLIELAEKMKAHKTEEKTIKNESWRTLSLEERLIYALVKGIKEYLPEDISAALQAYASPVEIIEGPLMKGMDKVGQLFGEGKMFLPQVVKSARIMKEAVAILQPAIEHSNSLKTSDIRKHKVVLATAKGDVHDIGKNIVHIVLSCNNMEVIDLGVMVDNHRILEAARQYQADIIGVSGLITPSLAEMEDLCRLLEQAQLKIPLLVGGATTSSVHTAVKLAPLYSYGVLHGGDASRTAGLIKRLLQHPENYLQQIKTEQENIRQLYYKAHTSLVSYSEAQAAAPQYDPESYLLPKAFGEHNLRARKLDLRELADRIDWTPFFHFWGFKGKFPEIIYTHEEADHTYQAALETLGQIIAGNEFEASVLVKFFNARSENNEIILENGYHFPMLRQQMRNSEYLSLADFISPDPAFKSTIGIFCLKVSDTHKCTDCPDFNQLIRESLCARLTEALAEWMHEQLSEGLHMIRPAFGYPACPDHSLKKEVFQLLNAPADIGVELTSSYAIIPTTSLCGMLIAHPQARYFNVTKISSEQFHTYCQQRGFSPEEGKRLLGPLIDN</sequence>
<evidence type="ECO:0000259" key="28">
    <source>
        <dbReference type="PROSITE" id="PS51332"/>
    </source>
</evidence>
<dbReference type="InterPro" id="IPR004223">
    <property type="entry name" value="VitB12-dep_Met_synth_activ_dom"/>
</dbReference>
<dbReference type="SUPFAM" id="SSF51717">
    <property type="entry name" value="Dihydropteroate synthetase-like"/>
    <property type="match status" value="1"/>
</dbReference>
<feature type="binding site" evidence="22 24">
    <location>
        <position position="299"/>
    </location>
    <ligand>
        <name>Zn(2+)</name>
        <dbReference type="ChEBI" id="CHEBI:29105"/>
    </ligand>
</feature>
<comment type="catalytic activity">
    <reaction evidence="1 21">
        <text>(6S)-5-methyl-5,6,7,8-tetrahydrofolate + L-homocysteine = (6S)-5,6,7,8-tetrahydrofolate + L-methionine</text>
        <dbReference type="Rhea" id="RHEA:11172"/>
        <dbReference type="ChEBI" id="CHEBI:18608"/>
        <dbReference type="ChEBI" id="CHEBI:57453"/>
        <dbReference type="ChEBI" id="CHEBI:57844"/>
        <dbReference type="ChEBI" id="CHEBI:58199"/>
        <dbReference type="EC" id="2.1.1.13"/>
    </reaction>
</comment>
<dbReference type="PROSITE" id="PS50970">
    <property type="entry name" value="HCY"/>
    <property type="match status" value="1"/>
</dbReference>
<dbReference type="AlphaFoldDB" id="H1DHD7"/>
<keyword evidence="9 21" id="KW-0028">Amino-acid biosynthesis</keyword>
<dbReference type="PROSITE" id="PS51337">
    <property type="entry name" value="B12_BINDING_NTER"/>
    <property type="match status" value="1"/>
</dbReference>
<reference evidence="30 31" key="1">
    <citation type="submission" date="2012-01" db="EMBL/GenBank/DDBJ databases">
        <title>The Genome Sequence of Odoribacter laneus YIT 12061.</title>
        <authorList>
            <consortium name="The Broad Institute Genome Sequencing Platform"/>
            <person name="Earl A."/>
            <person name="Ward D."/>
            <person name="Feldgarden M."/>
            <person name="Gevers D."/>
            <person name="Morotomi M."/>
            <person name="Young S.K."/>
            <person name="Zeng Q."/>
            <person name="Gargeya S."/>
            <person name="Fitzgerald M."/>
            <person name="Haas B."/>
            <person name="Abouelleil A."/>
            <person name="Alvarado L."/>
            <person name="Arachchi H.M."/>
            <person name="Berlin A."/>
            <person name="Chapman S.B."/>
            <person name="Gearin G."/>
            <person name="Goldberg J."/>
            <person name="Griggs A."/>
            <person name="Gujja S."/>
            <person name="Hansen M."/>
            <person name="Heiman D."/>
            <person name="Howarth C."/>
            <person name="Larimer J."/>
            <person name="Lui A."/>
            <person name="MacDonald P.J.P."/>
            <person name="McCowen C."/>
            <person name="Montmayeur A."/>
            <person name="Murphy C."/>
            <person name="Neiman D."/>
            <person name="Pearson M."/>
            <person name="Priest M."/>
            <person name="Roberts A."/>
            <person name="Saif S."/>
            <person name="Shea T."/>
            <person name="Sisk P."/>
            <person name="Stolte C."/>
            <person name="Sykes S."/>
            <person name="Wortman J."/>
            <person name="Nusbaum C."/>
            <person name="Birren B."/>
        </authorList>
    </citation>
    <scope>NUCLEOTIDE SEQUENCE [LARGE SCALE GENOMIC DNA]</scope>
    <source>
        <strain evidence="30 31">YIT 12061</strain>
    </source>
</reference>
<dbReference type="CDD" id="cd00740">
    <property type="entry name" value="MeTr"/>
    <property type="match status" value="1"/>
</dbReference>
<comment type="cofactor">
    <cofactor evidence="3 21 22">
        <name>methylcob(III)alamin</name>
        <dbReference type="ChEBI" id="CHEBI:28115"/>
    </cofactor>
</comment>
<comment type="domain">
    <text evidence="21">Modular enzyme with four functionally distinct domains. The isolated Hcy-binding domain catalyzes methyl transfer from free methylcobalamin to homocysteine. The Hcy-binding domain in association with the pterin-binding domain catalyzes the methylation of cob(I)alamin by methyltetrahydrofolate and the methylation of homocysteine. The B12-binding domain binds the cofactor. The AdoMet activation domain binds S-adenosyl-L-methionine. Under aerobic conditions cob(I)alamin can be converted to inactive cob(II)alamin. Reductive methylation by S-adenosyl-L-methionine and flavodoxin regenerates methylcobalamin.</text>
</comment>
<evidence type="ECO:0000256" key="18">
    <source>
        <dbReference type="ARBA" id="ARBA00025552"/>
    </source>
</evidence>
<dbReference type="Proteomes" id="UP000004892">
    <property type="component" value="Unassembled WGS sequence"/>
</dbReference>
<dbReference type="eggNOG" id="COG1410">
    <property type="taxonomic scope" value="Bacteria"/>
</dbReference>
<dbReference type="SUPFAM" id="SSF47644">
    <property type="entry name" value="Methionine synthase domain"/>
    <property type="match status" value="1"/>
</dbReference>
<evidence type="ECO:0000256" key="14">
    <source>
        <dbReference type="ARBA" id="ARBA00022737"/>
    </source>
</evidence>
<keyword evidence="17 21" id="KW-0170">Cobalt</keyword>
<feature type="binding site" evidence="23">
    <location>
        <position position="800"/>
    </location>
    <ligand>
        <name>methylcob(III)alamin</name>
        <dbReference type="ChEBI" id="CHEBI:28115"/>
    </ligand>
</feature>
<evidence type="ECO:0000256" key="3">
    <source>
        <dbReference type="ARBA" id="ARBA00001956"/>
    </source>
</evidence>
<dbReference type="Gene3D" id="1.10.288.10">
    <property type="entry name" value="Cobalamin-dependent Methionine Synthase, domain 2"/>
    <property type="match status" value="1"/>
</dbReference>
<dbReference type="Gene3D" id="3.20.20.330">
    <property type="entry name" value="Homocysteine-binding-like domain"/>
    <property type="match status" value="1"/>
</dbReference>
<dbReference type="Gene3D" id="1.10.1240.10">
    <property type="entry name" value="Methionine synthase domain"/>
    <property type="match status" value="1"/>
</dbReference>
<comment type="function">
    <text evidence="18 21">Catalyzes the transfer of a methyl group from methyl-cobalamin to homocysteine, yielding enzyme-bound cob(I)alamin and methionine. Subsequently, remethylates the cofactor using methyltetrahydrofolate.</text>
</comment>
<protein>
    <recommendedName>
        <fullName evidence="7 20">Methionine synthase</fullName>
        <ecNumber evidence="6 20">2.1.1.13</ecNumber>
    </recommendedName>
    <alternativeName>
        <fullName evidence="19 21">5-methyltetrahydrofolate--homocysteine methyltransferase</fullName>
    </alternativeName>
</protein>
<evidence type="ECO:0000256" key="6">
    <source>
        <dbReference type="ARBA" id="ARBA00012032"/>
    </source>
</evidence>
<evidence type="ECO:0000256" key="16">
    <source>
        <dbReference type="ARBA" id="ARBA00023167"/>
    </source>
</evidence>
<dbReference type="InterPro" id="IPR033706">
    <property type="entry name" value="Met_synthase_B12-bd"/>
</dbReference>
<gene>
    <name evidence="30" type="ORF">HMPREF9449_01673</name>
</gene>
<evidence type="ECO:0000256" key="23">
    <source>
        <dbReference type="PIRSR" id="PIRSR000381-2"/>
    </source>
</evidence>
<evidence type="ECO:0000256" key="22">
    <source>
        <dbReference type="PIRSR" id="PIRSR000381-1"/>
    </source>
</evidence>
<dbReference type="CDD" id="cd02069">
    <property type="entry name" value="methionine_synthase_B12_BD"/>
    <property type="match status" value="1"/>
</dbReference>
<keyword evidence="10 21" id="KW-0846">Cobalamin</keyword>
<dbReference type="PANTHER" id="PTHR45833">
    <property type="entry name" value="METHIONINE SYNTHASE"/>
    <property type="match status" value="1"/>
</dbReference>
<feature type="binding site" evidence="23">
    <location>
        <position position="1085"/>
    </location>
    <ligand>
        <name>S-adenosyl-L-methionine</name>
        <dbReference type="ChEBI" id="CHEBI:59789"/>
    </ligand>
</feature>
<feature type="binding site" evidence="23">
    <location>
        <position position="935"/>
    </location>
    <ligand>
        <name>S-adenosyl-L-methionine</name>
        <dbReference type="ChEBI" id="CHEBI:59789"/>
    </ligand>
</feature>
<feature type="binding site" evidence="23">
    <location>
        <position position="683"/>
    </location>
    <ligand>
        <name>methylcob(III)alamin</name>
        <dbReference type="ChEBI" id="CHEBI:28115"/>
    </ligand>
</feature>
<dbReference type="EMBL" id="ADMC01000022">
    <property type="protein sequence ID" value="EHP47820.1"/>
    <property type="molecule type" value="Genomic_DNA"/>
</dbReference>
<dbReference type="Gene3D" id="3.20.20.20">
    <property type="entry name" value="Dihydropteroate synthase-like"/>
    <property type="match status" value="1"/>
</dbReference>
<feature type="binding site" description="axial binding residue" evidence="22">
    <location>
        <position position="751"/>
    </location>
    <ligand>
        <name>methylcob(III)alamin</name>
        <dbReference type="ChEBI" id="CHEBI:28115"/>
    </ligand>
    <ligandPart>
        <name>Co</name>
        <dbReference type="ChEBI" id="CHEBI:27638"/>
    </ligandPart>
</feature>
<dbReference type="SUPFAM" id="SSF56507">
    <property type="entry name" value="Methionine synthase activation domain-like"/>
    <property type="match status" value="1"/>
</dbReference>
<feature type="binding site" evidence="22 24">
    <location>
        <position position="236"/>
    </location>
    <ligand>
        <name>Zn(2+)</name>
        <dbReference type="ChEBI" id="CHEBI:29105"/>
    </ligand>
</feature>
<dbReference type="GO" id="GO:0008705">
    <property type="term" value="F:methionine synthase activity"/>
    <property type="evidence" value="ECO:0007669"/>
    <property type="project" value="UniProtKB-UniRule"/>
</dbReference>
<dbReference type="GO" id="GO:0050667">
    <property type="term" value="P:homocysteine metabolic process"/>
    <property type="evidence" value="ECO:0007669"/>
    <property type="project" value="TreeGrafter"/>
</dbReference>
<dbReference type="PIRSF" id="PIRSF000381">
    <property type="entry name" value="MetH"/>
    <property type="match status" value="1"/>
</dbReference>
<keyword evidence="15 21" id="KW-0862">Zinc</keyword>
<dbReference type="InterPro" id="IPR003726">
    <property type="entry name" value="HCY_dom"/>
</dbReference>
<comment type="caution">
    <text evidence="30">The sequence shown here is derived from an EMBL/GenBank/DDBJ whole genome shotgun (WGS) entry which is preliminary data.</text>
</comment>
<dbReference type="NCBIfam" id="TIGR02082">
    <property type="entry name" value="metH"/>
    <property type="match status" value="1"/>
</dbReference>
<dbReference type="Pfam" id="PF02574">
    <property type="entry name" value="S-methyl_trans"/>
    <property type="match status" value="1"/>
</dbReference>
<dbReference type="Pfam" id="PF02607">
    <property type="entry name" value="B12-binding_2"/>
    <property type="match status" value="1"/>
</dbReference>
<dbReference type="FunFam" id="3.20.20.20:FF:000002">
    <property type="entry name" value="Methionine synthase"/>
    <property type="match status" value="1"/>
</dbReference>
<dbReference type="Pfam" id="PF02310">
    <property type="entry name" value="B12-binding"/>
    <property type="match status" value="1"/>
</dbReference>
<comment type="cofactor">
    <cofactor evidence="2 21 24">
        <name>Zn(2+)</name>
        <dbReference type="ChEBI" id="CHEBI:29105"/>
    </cofactor>
</comment>
<comment type="similarity">
    <text evidence="5">Belongs to the vitamin-B12 dependent methionine synthase family.</text>
</comment>
<feature type="binding site" evidence="23">
    <location>
        <position position="852"/>
    </location>
    <ligand>
        <name>methylcob(III)alamin</name>
        <dbReference type="ChEBI" id="CHEBI:28115"/>
    </ligand>
</feature>
<dbReference type="EC" id="2.1.1.13" evidence="6 20"/>
<evidence type="ECO:0000259" key="26">
    <source>
        <dbReference type="PROSITE" id="PS50972"/>
    </source>
</evidence>
<evidence type="ECO:0000256" key="19">
    <source>
        <dbReference type="ARBA" id="ARBA00031040"/>
    </source>
</evidence>
<dbReference type="InterPro" id="IPR036594">
    <property type="entry name" value="Meth_synthase_dom"/>
</dbReference>
<dbReference type="GO" id="GO:0008270">
    <property type="term" value="F:zinc ion binding"/>
    <property type="evidence" value="ECO:0007669"/>
    <property type="project" value="UniProtKB-UniRule"/>
</dbReference>
<dbReference type="NCBIfam" id="NF007024">
    <property type="entry name" value="PRK09490.1"/>
    <property type="match status" value="1"/>
</dbReference>
<evidence type="ECO:0000256" key="11">
    <source>
        <dbReference type="ARBA" id="ARBA00022679"/>
    </source>
</evidence>
<keyword evidence="14" id="KW-0677">Repeat</keyword>
<dbReference type="InterPro" id="IPR000489">
    <property type="entry name" value="Pterin-binding_dom"/>
</dbReference>
<dbReference type="FunFam" id="1.10.1240.10:FF:000001">
    <property type="entry name" value="Methionine synthase"/>
    <property type="match status" value="1"/>
</dbReference>
<dbReference type="HOGENOM" id="CLU_004914_2_0_10"/>
<dbReference type="FunFam" id="3.20.20.330:FF:000001">
    <property type="entry name" value="Methionine synthase"/>
    <property type="match status" value="1"/>
</dbReference>
<comment type="pathway">
    <text evidence="4 21">Amino-acid biosynthesis; L-methionine biosynthesis via de novo pathway; L-methionine from L-homocysteine (MetH route): step 1/1.</text>
</comment>
<feature type="binding site" evidence="23">
    <location>
        <begin position="1140"/>
        <end position="1141"/>
    </location>
    <ligand>
        <name>S-adenosyl-L-methionine</name>
        <dbReference type="ChEBI" id="CHEBI:59789"/>
    </ligand>
</feature>
<dbReference type="eggNOG" id="COG0646">
    <property type="taxonomic scope" value="Bacteria"/>
</dbReference>
<dbReference type="InterPro" id="IPR011005">
    <property type="entry name" value="Dihydropteroate_synth-like_sf"/>
</dbReference>
<evidence type="ECO:0000256" key="10">
    <source>
        <dbReference type="ARBA" id="ARBA00022628"/>
    </source>
</evidence>
<evidence type="ECO:0000256" key="20">
    <source>
        <dbReference type="NCBIfam" id="TIGR02082"/>
    </source>
</evidence>
<evidence type="ECO:0000256" key="15">
    <source>
        <dbReference type="ARBA" id="ARBA00022833"/>
    </source>
</evidence>
<evidence type="ECO:0000256" key="1">
    <source>
        <dbReference type="ARBA" id="ARBA00001700"/>
    </source>
</evidence>
<dbReference type="InterPro" id="IPR037010">
    <property type="entry name" value="VitB12-dep_Met_synth_activ_sf"/>
</dbReference>
<dbReference type="RefSeq" id="WP_009136821.1">
    <property type="nucleotide sequence ID" value="NZ_JH594596.1"/>
</dbReference>
<keyword evidence="8 21" id="KW-0489">Methyltransferase</keyword>
<evidence type="ECO:0000256" key="5">
    <source>
        <dbReference type="ARBA" id="ARBA00010398"/>
    </source>
</evidence>
<evidence type="ECO:0000256" key="24">
    <source>
        <dbReference type="PROSITE-ProRule" id="PRU00333"/>
    </source>
</evidence>
<evidence type="ECO:0000256" key="9">
    <source>
        <dbReference type="ARBA" id="ARBA00022605"/>
    </source>
</evidence>
<keyword evidence="13 21" id="KW-0479">Metal-binding</keyword>
<dbReference type="InterPro" id="IPR006158">
    <property type="entry name" value="Cobalamin-bd"/>
</dbReference>
<feature type="domain" description="B12-binding N-terminal" evidence="29">
    <location>
        <begin position="639"/>
        <end position="733"/>
    </location>
</feature>
<proteinExistence type="inferred from homology"/>
<evidence type="ECO:0000256" key="7">
    <source>
        <dbReference type="ARBA" id="ARBA00013998"/>
    </source>
</evidence>
<feature type="domain" description="B12-binding" evidence="28">
    <location>
        <begin position="738"/>
        <end position="873"/>
    </location>
</feature>
<dbReference type="InterPro" id="IPR036724">
    <property type="entry name" value="Cobalamin-bd_sf"/>
</dbReference>
<dbReference type="GeneID" id="98069236"/>
<dbReference type="InterPro" id="IPR011822">
    <property type="entry name" value="MetH"/>
</dbReference>
<dbReference type="Gene3D" id="3.40.50.280">
    <property type="entry name" value="Cobalamin-binding domain"/>
    <property type="match status" value="1"/>
</dbReference>
<evidence type="ECO:0000259" key="25">
    <source>
        <dbReference type="PROSITE" id="PS50970"/>
    </source>
</evidence>